<protein>
    <submittedName>
        <fullName evidence="3">Alpha/beta hydrolase</fullName>
    </submittedName>
</protein>
<dbReference type="AlphaFoldDB" id="A0A2K9LKP2"/>
<dbReference type="RefSeq" id="WP_101894212.1">
    <property type="nucleotide sequence ID" value="NZ_CP022684.1"/>
</dbReference>
<evidence type="ECO:0000313" key="4">
    <source>
        <dbReference type="Proteomes" id="UP000235116"/>
    </source>
</evidence>
<gene>
    <name evidence="3" type="ORF">Kalk_10540</name>
</gene>
<evidence type="ECO:0000313" key="3">
    <source>
        <dbReference type="EMBL" id="AUM12830.1"/>
    </source>
</evidence>
<proteinExistence type="predicted"/>
<dbReference type="PANTHER" id="PTHR22946:SF9">
    <property type="entry name" value="POLYKETIDE TRANSFERASE AF380"/>
    <property type="match status" value="1"/>
</dbReference>
<sequence length="304" mass="32290">MTNQTTQWTRQDIRFASDDSFCAGWLYLPSEGSKPRPAVILGHGLGALKEMGLEPYAEAFANAGYVVVVFDYRHFGESGGKPRQLLDIKHQLTDWKAALAYVRALDQVNPEQVAIFGSSFGGGHVIITAAEDAKVAAAIAQCPFTNGIASAFTLGPLGLAKVGMLSAMDTAGSLLGLKPGMINLAGPPHSAALMNAPDVVSGYQAMVPDGLQHGDKVAARVGLAISRHFPGHYAKKVRCPILFAICEHDTVAPAGPTIRYARQAPKGELVSYPIGHFDIYLGEAFANAIADQLAFLQKHVPVTP</sequence>
<organism evidence="3 4">
    <name type="scientific">Ketobacter alkanivorans</name>
    <dbReference type="NCBI Taxonomy" id="1917421"/>
    <lineage>
        <taxon>Bacteria</taxon>
        <taxon>Pseudomonadati</taxon>
        <taxon>Pseudomonadota</taxon>
        <taxon>Gammaproteobacteria</taxon>
        <taxon>Pseudomonadales</taxon>
        <taxon>Ketobacteraceae</taxon>
        <taxon>Ketobacter</taxon>
    </lineage>
</organism>
<dbReference type="PANTHER" id="PTHR22946">
    <property type="entry name" value="DIENELACTONE HYDROLASE DOMAIN-CONTAINING PROTEIN-RELATED"/>
    <property type="match status" value="1"/>
</dbReference>
<dbReference type="InterPro" id="IPR029058">
    <property type="entry name" value="AB_hydrolase_fold"/>
</dbReference>
<dbReference type="SUPFAM" id="SSF53474">
    <property type="entry name" value="alpha/beta-Hydrolases"/>
    <property type="match status" value="1"/>
</dbReference>
<keyword evidence="4" id="KW-1185">Reference proteome</keyword>
<feature type="domain" description="Serine aminopeptidase S33" evidence="2">
    <location>
        <begin position="34"/>
        <end position="273"/>
    </location>
</feature>
<dbReference type="InterPro" id="IPR050261">
    <property type="entry name" value="FrsA_esterase"/>
</dbReference>
<dbReference type="GO" id="GO:0052689">
    <property type="term" value="F:carboxylic ester hydrolase activity"/>
    <property type="evidence" value="ECO:0007669"/>
    <property type="project" value="UniProtKB-ARBA"/>
</dbReference>
<dbReference type="EMBL" id="CP022684">
    <property type="protein sequence ID" value="AUM12830.1"/>
    <property type="molecule type" value="Genomic_DNA"/>
</dbReference>
<dbReference type="OrthoDB" id="9805123at2"/>
<evidence type="ECO:0000259" key="2">
    <source>
        <dbReference type="Pfam" id="PF12146"/>
    </source>
</evidence>
<dbReference type="Pfam" id="PF12146">
    <property type="entry name" value="Hydrolase_4"/>
    <property type="match status" value="1"/>
</dbReference>
<reference evidence="4" key="1">
    <citation type="submission" date="2017-08" db="EMBL/GenBank/DDBJ databases">
        <title>Direct submision.</title>
        <authorList>
            <person name="Kim S.-J."/>
            <person name="Rhee S.-K."/>
        </authorList>
    </citation>
    <scope>NUCLEOTIDE SEQUENCE [LARGE SCALE GENOMIC DNA]</scope>
    <source>
        <strain evidence="4">GI5</strain>
    </source>
</reference>
<dbReference type="Gene3D" id="3.40.50.1820">
    <property type="entry name" value="alpha/beta hydrolase"/>
    <property type="match status" value="1"/>
</dbReference>
<accession>A0A2K9LKP2</accession>
<dbReference type="InterPro" id="IPR022742">
    <property type="entry name" value="Hydrolase_4"/>
</dbReference>
<name>A0A2K9LKP2_9GAMM</name>
<dbReference type="KEGG" id="kak:Kalk_10540"/>
<evidence type="ECO:0000256" key="1">
    <source>
        <dbReference type="ARBA" id="ARBA00022801"/>
    </source>
</evidence>
<dbReference type="Proteomes" id="UP000235116">
    <property type="component" value="Chromosome"/>
</dbReference>
<keyword evidence="1 3" id="KW-0378">Hydrolase</keyword>